<comment type="caution">
    <text evidence="9">The sequence shown here is derived from an EMBL/GenBank/DDBJ whole genome shotgun (WGS) entry which is preliminary data.</text>
</comment>
<evidence type="ECO:0000256" key="5">
    <source>
        <dbReference type="ARBA" id="ARBA00023088"/>
    </source>
</evidence>
<evidence type="ECO:0000256" key="4">
    <source>
        <dbReference type="ARBA" id="ARBA00022729"/>
    </source>
</evidence>
<evidence type="ECO:0000256" key="7">
    <source>
        <dbReference type="SAM" id="SignalP"/>
    </source>
</evidence>
<reference evidence="9 10" key="1">
    <citation type="submission" date="2021-03" db="EMBL/GenBank/DDBJ databases">
        <title>Genomic Encyclopedia of Type Strains, Phase IV (KMG-IV): sequencing the most valuable type-strain genomes for metagenomic binning, comparative biology and taxonomic classification.</title>
        <authorList>
            <person name="Goeker M."/>
        </authorList>
    </citation>
    <scope>NUCLEOTIDE SEQUENCE [LARGE SCALE GENOMIC DNA]</scope>
    <source>
        <strain evidence="9 10">DSM 25609</strain>
    </source>
</reference>
<name>A0ABS4IL98_9BACI</name>
<accession>A0ABS4IL98</accession>
<keyword evidence="5" id="KW-0572">Peptidoglycan-anchor</keyword>
<evidence type="ECO:0000313" key="10">
    <source>
        <dbReference type="Proteomes" id="UP001519345"/>
    </source>
</evidence>
<organism evidence="9 10">
    <name type="scientific">Virgibacillus natechei</name>
    <dbReference type="NCBI Taxonomy" id="1216297"/>
    <lineage>
        <taxon>Bacteria</taxon>
        <taxon>Bacillati</taxon>
        <taxon>Bacillota</taxon>
        <taxon>Bacilli</taxon>
        <taxon>Bacillales</taxon>
        <taxon>Bacillaceae</taxon>
        <taxon>Virgibacillus</taxon>
    </lineage>
</organism>
<keyword evidence="2" id="KW-0134">Cell wall</keyword>
<dbReference type="NCBIfam" id="TIGR01167">
    <property type="entry name" value="LPXTG_anchor"/>
    <property type="match status" value="1"/>
</dbReference>
<evidence type="ECO:0000259" key="8">
    <source>
        <dbReference type="PROSITE" id="PS50847"/>
    </source>
</evidence>
<evidence type="ECO:0000256" key="2">
    <source>
        <dbReference type="ARBA" id="ARBA00022512"/>
    </source>
</evidence>
<dbReference type="PROSITE" id="PS50847">
    <property type="entry name" value="GRAM_POS_ANCHORING"/>
    <property type="match status" value="1"/>
</dbReference>
<dbReference type="EMBL" id="JAGGKX010000022">
    <property type="protein sequence ID" value="MBP1971186.1"/>
    <property type="molecule type" value="Genomic_DNA"/>
</dbReference>
<evidence type="ECO:0000313" key="9">
    <source>
        <dbReference type="EMBL" id="MBP1971186.1"/>
    </source>
</evidence>
<dbReference type="RefSeq" id="WP_209464255.1">
    <property type="nucleotide sequence ID" value="NZ_CP110224.1"/>
</dbReference>
<keyword evidence="6" id="KW-1133">Transmembrane helix</keyword>
<dbReference type="Proteomes" id="UP001519345">
    <property type="component" value="Unassembled WGS sequence"/>
</dbReference>
<dbReference type="InterPro" id="IPR019931">
    <property type="entry name" value="LPXTG_anchor"/>
</dbReference>
<comment type="subcellular location">
    <subcellularLocation>
        <location evidence="1">Secreted</location>
        <location evidence="1">Cell wall</location>
        <topology evidence="1">Peptidoglycan-anchor</topology>
    </subcellularLocation>
</comment>
<keyword evidence="6" id="KW-0472">Membrane</keyword>
<evidence type="ECO:0000256" key="1">
    <source>
        <dbReference type="ARBA" id="ARBA00004168"/>
    </source>
</evidence>
<keyword evidence="6" id="KW-0812">Transmembrane</keyword>
<evidence type="ECO:0000256" key="3">
    <source>
        <dbReference type="ARBA" id="ARBA00022525"/>
    </source>
</evidence>
<keyword evidence="3" id="KW-0964">Secreted</keyword>
<protein>
    <submittedName>
        <fullName evidence="9">LPXTG-motif cell wall-anchored protein</fullName>
    </submittedName>
</protein>
<feature type="signal peptide" evidence="7">
    <location>
        <begin position="1"/>
        <end position="30"/>
    </location>
</feature>
<sequence>MKGKKLRVFITAMLGSIILSLSVPSLPSVAEEAEEGAEIIINISPEDMLFDVDNMKPGDWAPRSAVIQNNGATAFEYVTTVRNDSESEKLFNELLLEVSDEEEELYNGKLADFDGLLPRSLEASSDEELNFIVRFPTGLGNDFQGLAAQFSLIFSASGEESQMEEEAVSAGTIGSSGGDGLAGGSRLPDTATNIFNLLLIGGLLLVSGGILIAYNRRRMRKADKPVNEA</sequence>
<gene>
    <name evidence="9" type="ORF">J2Z83_003325</name>
</gene>
<feature type="chain" id="PRO_5045210286" evidence="7">
    <location>
        <begin position="31"/>
        <end position="229"/>
    </location>
</feature>
<proteinExistence type="predicted"/>
<feature type="domain" description="Gram-positive cocci surface proteins LPxTG" evidence="8">
    <location>
        <begin position="187"/>
        <end position="224"/>
    </location>
</feature>
<dbReference type="Pfam" id="PF00746">
    <property type="entry name" value="Gram_pos_anchor"/>
    <property type="match status" value="1"/>
</dbReference>
<keyword evidence="4 7" id="KW-0732">Signal</keyword>
<keyword evidence="10" id="KW-1185">Reference proteome</keyword>
<feature type="transmembrane region" description="Helical" evidence="6">
    <location>
        <begin position="194"/>
        <end position="214"/>
    </location>
</feature>
<evidence type="ECO:0000256" key="6">
    <source>
        <dbReference type="SAM" id="Phobius"/>
    </source>
</evidence>